<evidence type="ECO:0000313" key="1">
    <source>
        <dbReference type="EMBL" id="CAG7867118.1"/>
    </source>
</evidence>
<dbReference type="Gramene" id="A09p75850.2_BraZ1">
    <property type="protein sequence ID" value="A09p75850.2_BraZ1.CDS"/>
    <property type="gene ID" value="A09g75850.2_BraZ1"/>
</dbReference>
<feature type="non-terminal residue" evidence="1">
    <location>
        <position position="159"/>
    </location>
</feature>
<dbReference type="AlphaFoldDB" id="A0A8D9G2W4"/>
<protein>
    <submittedName>
        <fullName evidence="1">Uncharacterized protein</fullName>
    </submittedName>
</protein>
<dbReference type="EMBL" id="LS974625">
    <property type="protein sequence ID" value="CAG7867118.1"/>
    <property type="molecule type" value="Genomic_DNA"/>
</dbReference>
<evidence type="ECO:0000313" key="2">
    <source>
        <dbReference type="Proteomes" id="UP000694005"/>
    </source>
</evidence>
<proteinExistence type="predicted"/>
<accession>A0A8D9G2W4</accession>
<reference evidence="1 2" key="1">
    <citation type="submission" date="2021-07" db="EMBL/GenBank/DDBJ databases">
        <authorList>
            <consortium name="Genoscope - CEA"/>
            <person name="William W."/>
        </authorList>
    </citation>
    <scope>NUCLEOTIDE SEQUENCE [LARGE SCALE GENOMIC DNA]</scope>
</reference>
<name>A0A8D9G2W4_BRACM</name>
<organism evidence="1 2">
    <name type="scientific">Brassica campestris</name>
    <name type="common">Field mustard</name>
    <dbReference type="NCBI Taxonomy" id="3711"/>
    <lineage>
        <taxon>Eukaryota</taxon>
        <taxon>Viridiplantae</taxon>
        <taxon>Streptophyta</taxon>
        <taxon>Embryophyta</taxon>
        <taxon>Tracheophyta</taxon>
        <taxon>Spermatophyta</taxon>
        <taxon>Magnoliopsida</taxon>
        <taxon>eudicotyledons</taxon>
        <taxon>Gunneridae</taxon>
        <taxon>Pentapetalae</taxon>
        <taxon>rosids</taxon>
        <taxon>malvids</taxon>
        <taxon>Brassicales</taxon>
        <taxon>Brassicaceae</taxon>
        <taxon>Brassiceae</taxon>
        <taxon>Brassica</taxon>
    </lineage>
</organism>
<dbReference type="Proteomes" id="UP000694005">
    <property type="component" value="Chromosome A09"/>
</dbReference>
<gene>
    <name evidence="1" type="ORF">BRAPAZ1V2_A09P75850.2</name>
</gene>
<sequence>MEAVFWLLDFSTHPLSSGGYLPPPSPVFVYRRRYRFLSTVAVTGYPLPLPFPVLLVRCLFRLQMNLRIFNCCNRSRSLKGGWINGPWTLYRSLAQVIRSLSPLKIGYKYRKLAVQAKKKKLASLRSNMRRANKYMHGSSYKYRKTSFSKPQIKKTRLLL</sequence>